<dbReference type="AlphaFoldDB" id="A0A6V7GTA2"/>
<dbReference type="Gene3D" id="4.10.400.10">
    <property type="entry name" value="Low-density Lipoprotein Receptor"/>
    <property type="match status" value="2"/>
</dbReference>
<evidence type="ECO:0000256" key="4">
    <source>
        <dbReference type="SAM" id="MobiDB-lite"/>
    </source>
</evidence>
<dbReference type="InterPro" id="IPR036055">
    <property type="entry name" value="LDL_receptor-like_sf"/>
</dbReference>
<dbReference type="PROSITE" id="PS50068">
    <property type="entry name" value="LDLRA_2"/>
    <property type="match status" value="2"/>
</dbReference>
<comment type="caution">
    <text evidence="6">The sequence shown here is derived from an EMBL/GenBank/DDBJ whole genome shotgun (WGS) entry which is preliminary data.</text>
</comment>
<feature type="compositionally biased region" description="Polar residues" evidence="4">
    <location>
        <begin position="239"/>
        <end position="256"/>
    </location>
</feature>
<proteinExistence type="predicted"/>
<reference evidence="6" key="1">
    <citation type="submission" date="2020-07" db="EMBL/GenBank/DDBJ databases">
        <authorList>
            <person name="Nazaruddin N."/>
        </authorList>
    </citation>
    <scope>NUCLEOTIDE SEQUENCE</scope>
</reference>
<dbReference type="PRINTS" id="PR00261">
    <property type="entry name" value="LDLRECEPTOR"/>
</dbReference>
<organism evidence="6 7">
    <name type="scientific">Heterotrigona itama</name>
    <dbReference type="NCBI Taxonomy" id="395501"/>
    <lineage>
        <taxon>Eukaryota</taxon>
        <taxon>Metazoa</taxon>
        <taxon>Ecdysozoa</taxon>
        <taxon>Arthropoda</taxon>
        <taxon>Hexapoda</taxon>
        <taxon>Insecta</taxon>
        <taxon>Pterygota</taxon>
        <taxon>Neoptera</taxon>
        <taxon>Endopterygota</taxon>
        <taxon>Hymenoptera</taxon>
        <taxon>Apocrita</taxon>
        <taxon>Aculeata</taxon>
        <taxon>Apoidea</taxon>
        <taxon>Anthophila</taxon>
        <taxon>Apidae</taxon>
        <taxon>Heterotrigona</taxon>
    </lineage>
</organism>
<dbReference type="InterPro" id="IPR002172">
    <property type="entry name" value="LDrepeatLR_classA_rpt"/>
</dbReference>
<feature type="disulfide bond" evidence="3">
    <location>
        <begin position="601"/>
        <end position="616"/>
    </location>
</feature>
<evidence type="ECO:0000313" key="6">
    <source>
        <dbReference type="EMBL" id="CAD1468310.1"/>
    </source>
</evidence>
<dbReference type="SUPFAM" id="SSF50494">
    <property type="entry name" value="Trypsin-like serine proteases"/>
    <property type="match status" value="1"/>
</dbReference>
<dbReference type="Pfam" id="PF00089">
    <property type="entry name" value="Trypsin"/>
    <property type="match status" value="1"/>
</dbReference>
<dbReference type="InterPro" id="IPR043504">
    <property type="entry name" value="Peptidase_S1_PA_chymotrypsin"/>
</dbReference>
<name>A0A6V7GTA2_9HYME</name>
<dbReference type="InterPro" id="IPR009003">
    <property type="entry name" value="Peptidase_S1_PA"/>
</dbReference>
<evidence type="ECO:0000259" key="5">
    <source>
        <dbReference type="Pfam" id="PF00089"/>
    </source>
</evidence>
<dbReference type="OrthoDB" id="10016557at2759"/>
<comment type="caution">
    <text evidence="3">Lacks conserved residue(s) required for the propagation of feature annotation.</text>
</comment>
<feature type="disulfide bond" evidence="3">
    <location>
        <begin position="672"/>
        <end position="687"/>
    </location>
</feature>
<dbReference type="Proteomes" id="UP000752696">
    <property type="component" value="Unassembled WGS sequence"/>
</dbReference>
<feature type="region of interest" description="Disordered" evidence="4">
    <location>
        <begin position="239"/>
        <end position="261"/>
    </location>
</feature>
<dbReference type="InterPro" id="IPR018114">
    <property type="entry name" value="TRYPSIN_HIS"/>
</dbReference>
<dbReference type="Gene3D" id="2.40.10.10">
    <property type="entry name" value="Trypsin-like serine proteases"/>
    <property type="match status" value="1"/>
</dbReference>
<dbReference type="SMART" id="SM00192">
    <property type="entry name" value="LDLa"/>
    <property type="match status" value="3"/>
</dbReference>
<feature type="domain" description="Peptidase S1" evidence="5">
    <location>
        <begin position="853"/>
        <end position="914"/>
    </location>
</feature>
<dbReference type="GO" id="GO:0004252">
    <property type="term" value="F:serine-type endopeptidase activity"/>
    <property type="evidence" value="ECO:0007669"/>
    <property type="project" value="InterPro"/>
</dbReference>
<feature type="non-terminal residue" evidence="6">
    <location>
        <position position="1026"/>
    </location>
</feature>
<keyword evidence="7" id="KW-1185">Reference proteome</keyword>
<sequence>SSDSFLQSVRVSPGCLLSYYHKQRRYSDGLAKHPLQLIIEIVTFQLRTGYIYAARKMDERGRLTIDAAPPEDQTTNPILEDLYRYFYKSQLNERNNNSESRSIVPMDRPRRNVGESPCKQNMEHCKMLINSMWSIASIVNNSMPHLQRFLKNFSRVETAQNATKSKFVELIECLQCKDDSIRFVDDSGPENHPRTMQEHHTDNNEIRNQVDIVSDLLNDERGGEQENLKANLEIESTDTKTTVTGENVETSTSESGSKADFTLENTLRTSSPSEAMEHSDKNMVAEAAEINARTSIPTTSKVEDTTTRMNEQTIGTDDTNRSVVTVDVTAKPDDDNVTKITIDPVHHSVHTSSQGQQSLMNERKETQAARDVEPREPTFREVQRRIVNTGKEDANMSPTAETMKFSQQLQLTPTMSWVPYQVCFYGTDAHNPTKQSITYPASSPGISYPQLRQGFQNFNQPPSYLQVQATAQLLPMQPGLGNFGPSVGQRISPTGPAIANYPTFPSSAVQAMPHSAAANSNGKTPYYCTYIPAPTFQFPPIPGVPEYQRASVPYEVEETEDNSVQHERDEKNFLFAQAGTCPSNTIQCGDNGRCIARSQWCDGMVDCNDASDETSCSCRDRISQERLCDGYFDCPHGEDELGCLGCPKNTFSCNDWQQQYTTGNCVLFSQRCDGIRQCANGKDETDCNVLTPSYNEGKKVFTIGYTEGYLHKNYKGQWYPVCTAIDAWVKDACASEIGLETSESAEITIRSMPRNVYQGPYLTQVNNQLKLIPSCMNKAVFVRCARFPCGTTVFSREDIIRPNALQKEDRQPLQVADQIVWPLYSNKIDSKRGENEKRVAKDQDELVGSQLRVVGGRASHPKAWPFLVAVYKDGVFYCGGVILSELWVLTAAHCLDGWVVWLDQKLSHNVSHKQFCSDSILCLNTQLRGPVFRDPGGDAAAKFVLADVAVQESAVHDTAFAVQPEKLEERHRDDHARRSSALQSMGAAGLSAWAGSVGADVEEETGAKLHLHSYRLGRYQRVRCKS</sequence>
<evidence type="ECO:0000256" key="1">
    <source>
        <dbReference type="ARBA" id="ARBA00023157"/>
    </source>
</evidence>
<evidence type="ECO:0000313" key="7">
    <source>
        <dbReference type="Proteomes" id="UP000752696"/>
    </source>
</evidence>
<feature type="non-terminal residue" evidence="6">
    <location>
        <position position="1"/>
    </location>
</feature>
<dbReference type="Pfam" id="PF00057">
    <property type="entry name" value="Ldl_recept_a"/>
    <property type="match status" value="1"/>
</dbReference>
<dbReference type="CDD" id="cd00112">
    <property type="entry name" value="LDLa"/>
    <property type="match status" value="1"/>
</dbReference>
<dbReference type="PANTHER" id="PTHR24252:SF27">
    <property type="entry name" value="TRANSMEMBRANE PROTEASE SERINE 3-LIKE"/>
    <property type="match status" value="1"/>
</dbReference>
<feature type="region of interest" description="Disordered" evidence="4">
    <location>
        <begin position="96"/>
        <end position="118"/>
    </location>
</feature>
<dbReference type="SUPFAM" id="SSF57424">
    <property type="entry name" value="LDL receptor-like module"/>
    <property type="match status" value="2"/>
</dbReference>
<dbReference type="PANTHER" id="PTHR24252">
    <property type="entry name" value="ACROSIN-RELATED"/>
    <property type="match status" value="1"/>
</dbReference>
<evidence type="ECO:0000256" key="2">
    <source>
        <dbReference type="ARBA" id="ARBA00023180"/>
    </source>
</evidence>
<protein>
    <recommendedName>
        <fullName evidence="5">Peptidase S1 domain-containing protein</fullName>
    </recommendedName>
</protein>
<keyword evidence="2" id="KW-0325">Glycoprotein</keyword>
<accession>A0A6V7GTA2</accession>
<dbReference type="EMBL" id="CAJDYZ010000399">
    <property type="protein sequence ID" value="CAD1468310.1"/>
    <property type="molecule type" value="Genomic_DNA"/>
</dbReference>
<dbReference type="InterPro" id="IPR001254">
    <property type="entry name" value="Trypsin_dom"/>
</dbReference>
<gene>
    <name evidence="6" type="ORF">MHI_LOCUS37178</name>
</gene>
<dbReference type="PROSITE" id="PS00134">
    <property type="entry name" value="TRYPSIN_HIS"/>
    <property type="match status" value="1"/>
</dbReference>
<evidence type="ECO:0000256" key="3">
    <source>
        <dbReference type="PROSITE-ProRule" id="PRU00124"/>
    </source>
</evidence>
<dbReference type="GO" id="GO:0006508">
    <property type="term" value="P:proteolysis"/>
    <property type="evidence" value="ECO:0007669"/>
    <property type="project" value="InterPro"/>
</dbReference>
<keyword evidence="1 3" id="KW-1015">Disulfide bond</keyword>